<dbReference type="Gene3D" id="3.40.50.300">
    <property type="entry name" value="P-loop containing nucleotide triphosphate hydrolases"/>
    <property type="match status" value="1"/>
</dbReference>
<dbReference type="SUPFAM" id="SSF52540">
    <property type="entry name" value="P-loop containing nucleoside triphosphate hydrolases"/>
    <property type="match status" value="1"/>
</dbReference>
<sequence>MKKLVIINGAPGVGKTTVCKALNQKIKNSVWLDGDWCWMINPFQVTEENKIMVEDNITHLLKNFLGNRSIETIIFNWVIPHDDLMNSIIGKLPVEGVKIIKISLISSEEVLSQRMMKDGRPKEKIEESIKRLEAYWHMDTIKVDSSALSIEQTAERINELIKI</sequence>
<evidence type="ECO:0000313" key="1">
    <source>
        <dbReference type="EMBL" id="MBF4695989.1"/>
    </source>
</evidence>
<protein>
    <submittedName>
        <fullName evidence="1">AAA family ATPase</fullName>
    </submittedName>
</protein>
<evidence type="ECO:0000313" key="2">
    <source>
        <dbReference type="Proteomes" id="UP000614200"/>
    </source>
</evidence>
<accession>A0ABS0A288</accession>
<reference evidence="1 2" key="1">
    <citation type="submission" date="2020-11" db="EMBL/GenBank/DDBJ databases">
        <title>Fusibacter basophilias sp. nov.</title>
        <authorList>
            <person name="Qiu D."/>
        </authorList>
    </citation>
    <scope>NUCLEOTIDE SEQUENCE [LARGE SCALE GENOMIC DNA]</scope>
    <source>
        <strain evidence="1 2">Q10-2</strain>
    </source>
</reference>
<dbReference type="Proteomes" id="UP000614200">
    <property type="component" value="Unassembled WGS sequence"/>
</dbReference>
<comment type="caution">
    <text evidence="1">The sequence shown here is derived from an EMBL/GenBank/DDBJ whole genome shotgun (WGS) entry which is preliminary data.</text>
</comment>
<gene>
    <name evidence="1" type="ORF">ISU02_23060</name>
</gene>
<dbReference type="RefSeq" id="WP_194704223.1">
    <property type="nucleotide sequence ID" value="NZ_JADKNH010000026.1"/>
</dbReference>
<proteinExistence type="predicted"/>
<keyword evidence="2" id="KW-1185">Reference proteome</keyword>
<dbReference type="EMBL" id="JADKNH010000026">
    <property type="protein sequence ID" value="MBF4695989.1"/>
    <property type="molecule type" value="Genomic_DNA"/>
</dbReference>
<organism evidence="1 2">
    <name type="scientific">Fusibacter ferrireducens</name>
    <dbReference type="NCBI Taxonomy" id="2785058"/>
    <lineage>
        <taxon>Bacteria</taxon>
        <taxon>Bacillati</taxon>
        <taxon>Bacillota</taxon>
        <taxon>Clostridia</taxon>
        <taxon>Eubacteriales</taxon>
        <taxon>Eubacteriales Family XII. Incertae Sedis</taxon>
        <taxon>Fusibacter</taxon>
    </lineage>
</organism>
<dbReference type="InterPro" id="IPR027417">
    <property type="entry name" value="P-loop_NTPase"/>
</dbReference>
<name>A0ABS0A288_9FIRM</name>
<dbReference type="Pfam" id="PF13238">
    <property type="entry name" value="AAA_18"/>
    <property type="match status" value="1"/>
</dbReference>